<dbReference type="PANTHER" id="PTHR23150">
    <property type="entry name" value="SULFATASE MODIFYING FACTOR 1, 2"/>
    <property type="match status" value="1"/>
</dbReference>
<keyword evidence="1" id="KW-0732">Signal</keyword>
<feature type="domain" description="Sulfatase-modifying factor enzyme-like" evidence="2">
    <location>
        <begin position="37"/>
        <end position="238"/>
    </location>
</feature>
<dbReference type="InterPro" id="IPR042095">
    <property type="entry name" value="SUMF_sf"/>
</dbReference>
<comment type="caution">
    <text evidence="3">The sequence shown here is derived from an EMBL/GenBank/DDBJ whole genome shotgun (WGS) entry which is preliminary data.</text>
</comment>
<dbReference type="InterPro" id="IPR005532">
    <property type="entry name" value="SUMF_dom"/>
</dbReference>
<dbReference type="PANTHER" id="PTHR23150:SF19">
    <property type="entry name" value="FORMYLGLYCINE-GENERATING ENZYME"/>
    <property type="match status" value="1"/>
</dbReference>
<dbReference type="SUPFAM" id="SSF56436">
    <property type="entry name" value="C-type lectin-like"/>
    <property type="match status" value="1"/>
</dbReference>
<dbReference type="Proteomes" id="UP000177583">
    <property type="component" value="Unassembled WGS sequence"/>
</dbReference>
<proteinExistence type="predicted"/>
<dbReference type="InterPro" id="IPR016187">
    <property type="entry name" value="CTDL_fold"/>
</dbReference>
<name>A0A1F6H2Q2_9PROT</name>
<evidence type="ECO:0000313" key="3">
    <source>
        <dbReference type="EMBL" id="OGH04671.1"/>
    </source>
</evidence>
<dbReference type="AlphaFoldDB" id="A0A1F6H2Q2"/>
<gene>
    <name evidence="3" type="ORF">A2557_06685</name>
</gene>
<dbReference type="EMBL" id="MFNF01000001">
    <property type="protein sequence ID" value="OGH04671.1"/>
    <property type="molecule type" value="Genomic_DNA"/>
</dbReference>
<dbReference type="GO" id="GO:0120147">
    <property type="term" value="F:formylglycine-generating oxidase activity"/>
    <property type="evidence" value="ECO:0007669"/>
    <property type="project" value="TreeGrafter"/>
</dbReference>
<evidence type="ECO:0000313" key="4">
    <source>
        <dbReference type="Proteomes" id="UP000177583"/>
    </source>
</evidence>
<dbReference type="InterPro" id="IPR051043">
    <property type="entry name" value="Sulfatase_Mod_Factor_Kinase"/>
</dbReference>
<evidence type="ECO:0000256" key="1">
    <source>
        <dbReference type="SAM" id="SignalP"/>
    </source>
</evidence>
<feature type="signal peptide" evidence="1">
    <location>
        <begin position="1"/>
        <end position="21"/>
    </location>
</feature>
<dbReference type="Pfam" id="PF03781">
    <property type="entry name" value="FGE-sulfatase"/>
    <property type="match status" value="1"/>
</dbReference>
<reference evidence="3 4" key="1">
    <citation type="journal article" date="2016" name="Nat. Commun.">
        <title>Thousands of microbial genomes shed light on interconnected biogeochemical processes in an aquifer system.</title>
        <authorList>
            <person name="Anantharaman K."/>
            <person name="Brown C.T."/>
            <person name="Hug L.A."/>
            <person name="Sharon I."/>
            <person name="Castelle C.J."/>
            <person name="Probst A.J."/>
            <person name="Thomas B.C."/>
            <person name="Singh A."/>
            <person name="Wilkins M.J."/>
            <person name="Karaoz U."/>
            <person name="Brodie E.L."/>
            <person name="Williams K.H."/>
            <person name="Hubbard S.S."/>
            <person name="Banfield J.F."/>
        </authorList>
    </citation>
    <scope>NUCLEOTIDE SEQUENCE [LARGE SCALE GENOMIC DNA]</scope>
</reference>
<organism evidence="3 4">
    <name type="scientific">Candidatus Lambdaproteobacteria bacterium RIFOXYD2_FULL_56_26</name>
    <dbReference type="NCBI Taxonomy" id="1817773"/>
    <lineage>
        <taxon>Bacteria</taxon>
        <taxon>Pseudomonadati</taxon>
        <taxon>Pseudomonadota</taxon>
        <taxon>Candidatus Lambdaproteobacteria</taxon>
    </lineage>
</organism>
<dbReference type="Gene3D" id="3.90.1580.10">
    <property type="entry name" value="paralog of FGE (formylglycine-generating enzyme)"/>
    <property type="match status" value="1"/>
</dbReference>
<accession>A0A1F6H2Q2</accession>
<evidence type="ECO:0000259" key="2">
    <source>
        <dbReference type="Pfam" id="PF03781"/>
    </source>
</evidence>
<sequence length="242" mass="27179">MKFWGLWFSGCWVCLSGIALGAEGVKIDPALSGPEYAQIKPFVIDKTEVTLGELIHYRQANKFKLVPDYQHKFPSDLSMPANLVDWFEAAAYCRTLGKRLPTRQEWELAAGVNRTYPWGEAPLDGTRANLCDKNCKTPWSLWRISDGYERQAPVGSYPLGATPEGLLDMAGNLWEWTATKVDGTWLAYKDKDQDRDDFMAEVIIKGGSYGSNPEQLKNKEFAKSPTNFQASHVGFRCVGEVQ</sequence>
<feature type="chain" id="PRO_5009524892" description="Sulfatase-modifying factor enzyme-like domain-containing protein" evidence="1">
    <location>
        <begin position="22"/>
        <end position="242"/>
    </location>
</feature>
<protein>
    <recommendedName>
        <fullName evidence="2">Sulfatase-modifying factor enzyme-like domain-containing protein</fullName>
    </recommendedName>
</protein>